<organism evidence="9 10">
    <name type="scientific">Microbacterium profundi</name>
    <dbReference type="NCBI Taxonomy" id="450380"/>
    <lineage>
        <taxon>Bacteria</taxon>
        <taxon>Bacillati</taxon>
        <taxon>Actinomycetota</taxon>
        <taxon>Actinomycetes</taxon>
        <taxon>Micrococcales</taxon>
        <taxon>Microbacteriaceae</taxon>
        <taxon>Microbacterium</taxon>
    </lineage>
</organism>
<comment type="caution">
    <text evidence="9">The sequence shown here is derived from an EMBL/GenBank/DDBJ whole genome shotgun (WGS) entry which is preliminary data.</text>
</comment>
<dbReference type="Pfam" id="PF09335">
    <property type="entry name" value="VTT_dom"/>
    <property type="match status" value="1"/>
</dbReference>
<protein>
    <submittedName>
        <fullName evidence="9">DedA family protein</fullName>
    </submittedName>
</protein>
<feature type="transmembrane region" description="Helical" evidence="7">
    <location>
        <begin position="168"/>
        <end position="189"/>
    </location>
</feature>
<dbReference type="InterPro" id="IPR032816">
    <property type="entry name" value="VTT_dom"/>
</dbReference>
<evidence type="ECO:0000256" key="3">
    <source>
        <dbReference type="ARBA" id="ARBA00022475"/>
    </source>
</evidence>
<name>A0ABV3LC56_9MICO</name>
<evidence type="ECO:0000256" key="7">
    <source>
        <dbReference type="SAM" id="Phobius"/>
    </source>
</evidence>
<evidence type="ECO:0000313" key="9">
    <source>
        <dbReference type="EMBL" id="MEW1973494.1"/>
    </source>
</evidence>
<proteinExistence type="inferred from homology"/>
<dbReference type="Proteomes" id="UP001553715">
    <property type="component" value="Unassembled WGS sequence"/>
</dbReference>
<comment type="subcellular location">
    <subcellularLocation>
        <location evidence="1">Cell membrane</location>
        <topology evidence="1">Multi-pass membrane protein</topology>
    </subcellularLocation>
</comment>
<feature type="transmembrane region" description="Helical" evidence="7">
    <location>
        <begin position="138"/>
        <end position="162"/>
    </location>
</feature>
<evidence type="ECO:0000256" key="5">
    <source>
        <dbReference type="ARBA" id="ARBA00022989"/>
    </source>
</evidence>
<dbReference type="PANTHER" id="PTHR42709">
    <property type="entry name" value="ALKALINE PHOSPHATASE LIKE PROTEIN"/>
    <property type="match status" value="1"/>
</dbReference>
<feature type="transmembrane region" description="Helical" evidence="7">
    <location>
        <begin position="53"/>
        <end position="75"/>
    </location>
</feature>
<dbReference type="EMBL" id="JBFBMH010000001">
    <property type="protein sequence ID" value="MEW1973494.1"/>
    <property type="molecule type" value="Genomic_DNA"/>
</dbReference>
<evidence type="ECO:0000259" key="8">
    <source>
        <dbReference type="Pfam" id="PF09335"/>
    </source>
</evidence>
<keyword evidence="4 7" id="KW-0812">Transmembrane</keyword>
<keyword evidence="6 7" id="KW-0472">Membrane</keyword>
<sequence length="206" mass="21944">MIPEALADAVTGPWSLVVMGLLVFGDAFFVIVPGEIAVTALGALSTSTGTPPLWTVILCAAVAAACGDLLCYGIGRWVGLDRWRWMRTERLQRAQRWARGRLEAGTAVVLFTARFIPFARLAINLVAGATRIPFPRYLGLVALAATGWATYQAAIGALFAAILPDAPIVSVLISVVVAIGLGALIDLLIRRRARRRNPVATRLPSG</sequence>
<keyword evidence="5 7" id="KW-1133">Transmembrane helix</keyword>
<keyword evidence="3" id="KW-1003">Cell membrane</keyword>
<evidence type="ECO:0000256" key="1">
    <source>
        <dbReference type="ARBA" id="ARBA00004651"/>
    </source>
</evidence>
<evidence type="ECO:0000256" key="2">
    <source>
        <dbReference type="ARBA" id="ARBA00010792"/>
    </source>
</evidence>
<dbReference type="PANTHER" id="PTHR42709:SF6">
    <property type="entry name" value="UNDECAPRENYL PHOSPHATE TRANSPORTER A"/>
    <property type="match status" value="1"/>
</dbReference>
<reference evidence="9 10" key="1">
    <citation type="submission" date="2024-06" db="EMBL/GenBank/DDBJ databases">
        <title>The Natural Products Discovery Center: Release of the First 8490 Sequenced Strains for Exploring Actinobacteria Biosynthetic Diversity.</title>
        <authorList>
            <person name="Kalkreuter E."/>
            <person name="Kautsar S.A."/>
            <person name="Yang D."/>
            <person name="Bader C.D."/>
            <person name="Teijaro C.N."/>
            <person name="Fluegel L."/>
            <person name="Davis C.M."/>
            <person name="Simpson J.R."/>
            <person name="Lauterbach L."/>
            <person name="Steele A.D."/>
            <person name="Gui C."/>
            <person name="Meng S."/>
            <person name="Li G."/>
            <person name="Viehrig K."/>
            <person name="Ye F."/>
            <person name="Su P."/>
            <person name="Kiefer A.F."/>
            <person name="Nichols A."/>
            <person name="Cepeda A.J."/>
            <person name="Yan W."/>
            <person name="Fan B."/>
            <person name="Jiang Y."/>
            <person name="Adhikari A."/>
            <person name="Zheng C.-J."/>
            <person name="Schuster L."/>
            <person name="Cowan T.M."/>
            <person name="Smanski M.J."/>
            <person name="Chevrette M.G."/>
            <person name="De Carvalho L.P.S."/>
            <person name="Shen B."/>
        </authorList>
    </citation>
    <scope>NUCLEOTIDE SEQUENCE [LARGE SCALE GENOMIC DNA]</scope>
    <source>
        <strain evidence="9 10">NPDC077434</strain>
    </source>
</reference>
<dbReference type="RefSeq" id="WP_052166645.1">
    <property type="nucleotide sequence ID" value="NZ_JBFBMH010000001.1"/>
</dbReference>
<evidence type="ECO:0000256" key="6">
    <source>
        <dbReference type="ARBA" id="ARBA00023136"/>
    </source>
</evidence>
<accession>A0ABV3LC56</accession>
<feature type="domain" description="VTT" evidence="8">
    <location>
        <begin position="32"/>
        <end position="157"/>
    </location>
</feature>
<evidence type="ECO:0000313" key="10">
    <source>
        <dbReference type="Proteomes" id="UP001553715"/>
    </source>
</evidence>
<gene>
    <name evidence="9" type="ORF">AB0301_00205</name>
</gene>
<keyword evidence="10" id="KW-1185">Reference proteome</keyword>
<comment type="similarity">
    <text evidence="2">Belongs to the DedA family.</text>
</comment>
<dbReference type="InterPro" id="IPR051311">
    <property type="entry name" value="DedA_domain"/>
</dbReference>
<evidence type="ECO:0000256" key="4">
    <source>
        <dbReference type="ARBA" id="ARBA00022692"/>
    </source>
</evidence>
<feature type="transmembrane region" description="Helical" evidence="7">
    <location>
        <begin position="12"/>
        <end position="32"/>
    </location>
</feature>